<dbReference type="Proteomes" id="UP000316096">
    <property type="component" value="Unassembled WGS sequence"/>
</dbReference>
<dbReference type="PANTHER" id="PTHR32322">
    <property type="entry name" value="INNER MEMBRANE TRANSPORTER"/>
    <property type="match status" value="1"/>
</dbReference>
<feature type="transmembrane region" description="Helical" evidence="7">
    <location>
        <begin position="210"/>
        <end position="231"/>
    </location>
</feature>
<keyword evidence="3 7" id="KW-0812">Transmembrane</keyword>
<evidence type="ECO:0000256" key="5">
    <source>
        <dbReference type="ARBA" id="ARBA00023136"/>
    </source>
</evidence>
<feature type="transmembrane region" description="Helical" evidence="7">
    <location>
        <begin position="143"/>
        <end position="165"/>
    </location>
</feature>
<evidence type="ECO:0000256" key="1">
    <source>
        <dbReference type="ARBA" id="ARBA00004141"/>
    </source>
</evidence>
<feature type="transmembrane region" description="Helical" evidence="7">
    <location>
        <begin position="243"/>
        <end position="262"/>
    </location>
</feature>
<dbReference type="InterPro" id="IPR037185">
    <property type="entry name" value="EmrE-like"/>
</dbReference>
<dbReference type="PANTHER" id="PTHR32322:SF2">
    <property type="entry name" value="EAMA DOMAIN-CONTAINING PROTEIN"/>
    <property type="match status" value="1"/>
</dbReference>
<feature type="transmembrane region" description="Helical" evidence="7">
    <location>
        <begin position="31"/>
        <end position="54"/>
    </location>
</feature>
<feature type="transmembrane region" description="Helical" evidence="7">
    <location>
        <begin position="66"/>
        <end position="85"/>
    </location>
</feature>
<dbReference type="InterPro" id="IPR000620">
    <property type="entry name" value="EamA_dom"/>
</dbReference>
<organism evidence="9 10">
    <name type="scientific">Actinoallomurus bryophytorum</name>
    <dbReference type="NCBI Taxonomy" id="1490222"/>
    <lineage>
        <taxon>Bacteria</taxon>
        <taxon>Bacillati</taxon>
        <taxon>Actinomycetota</taxon>
        <taxon>Actinomycetes</taxon>
        <taxon>Streptosporangiales</taxon>
        <taxon>Thermomonosporaceae</taxon>
        <taxon>Actinoallomurus</taxon>
    </lineage>
</organism>
<feature type="transmembrane region" description="Helical" evidence="7">
    <location>
        <begin position="177"/>
        <end position="198"/>
    </location>
</feature>
<dbReference type="AlphaFoldDB" id="A0A543CG06"/>
<feature type="transmembrane region" description="Helical" evidence="7">
    <location>
        <begin position="91"/>
        <end position="111"/>
    </location>
</feature>
<evidence type="ECO:0000256" key="2">
    <source>
        <dbReference type="ARBA" id="ARBA00007362"/>
    </source>
</evidence>
<comment type="subcellular location">
    <subcellularLocation>
        <location evidence="1">Membrane</location>
        <topology evidence="1">Multi-pass membrane protein</topology>
    </subcellularLocation>
</comment>
<evidence type="ECO:0000256" key="3">
    <source>
        <dbReference type="ARBA" id="ARBA00022692"/>
    </source>
</evidence>
<dbReference type="InterPro" id="IPR050638">
    <property type="entry name" value="AA-Vitamin_Transporters"/>
</dbReference>
<feature type="domain" description="EamA" evidence="8">
    <location>
        <begin position="10"/>
        <end position="134"/>
    </location>
</feature>
<proteinExistence type="inferred from homology"/>
<dbReference type="GO" id="GO:0016020">
    <property type="term" value="C:membrane"/>
    <property type="evidence" value="ECO:0007669"/>
    <property type="project" value="UniProtKB-SubCell"/>
</dbReference>
<evidence type="ECO:0000313" key="10">
    <source>
        <dbReference type="Proteomes" id="UP000316096"/>
    </source>
</evidence>
<comment type="similarity">
    <text evidence="2">Belongs to the EamA transporter family.</text>
</comment>
<evidence type="ECO:0000259" key="8">
    <source>
        <dbReference type="Pfam" id="PF00892"/>
    </source>
</evidence>
<evidence type="ECO:0000313" key="9">
    <source>
        <dbReference type="EMBL" id="TQL96056.1"/>
    </source>
</evidence>
<evidence type="ECO:0000256" key="6">
    <source>
        <dbReference type="SAM" id="MobiDB-lite"/>
    </source>
</evidence>
<keyword evidence="10" id="KW-1185">Reference proteome</keyword>
<dbReference type="EMBL" id="VFOZ01000001">
    <property type="protein sequence ID" value="TQL96056.1"/>
    <property type="molecule type" value="Genomic_DNA"/>
</dbReference>
<dbReference type="Pfam" id="PF00892">
    <property type="entry name" value="EamA"/>
    <property type="match status" value="2"/>
</dbReference>
<reference evidence="9 10" key="1">
    <citation type="submission" date="2019-06" db="EMBL/GenBank/DDBJ databases">
        <title>Sequencing the genomes of 1000 actinobacteria strains.</title>
        <authorList>
            <person name="Klenk H.-P."/>
        </authorList>
    </citation>
    <scope>NUCLEOTIDE SEQUENCE [LARGE SCALE GENOMIC DNA]</scope>
    <source>
        <strain evidence="9 10">DSM 102200</strain>
    </source>
</reference>
<dbReference type="SUPFAM" id="SSF103481">
    <property type="entry name" value="Multidrug resistance efflux transporter EmrE"/>
    <property type="match status" value="2"/>
</dbReference>
<feature type="domain" description="EamA" evidence="8">
    <location>
        <begin position="147"/>
        <end position="283"/>
    </location>
</feature>
<dbReference type="Gene3D" id="1.10.3730.20">
    <property type="match status" value="1"/>
</dbReference>
<sequence length="308" mass="32670">MNNKIRTPALVLAALLWGGSAAFTKYALDTWQPMTLLTVELAGASVVLWTAVLIRGHRRPAVWRRLVLLGALEPGLCYAFVNLGLTHTSASNGIVLSGLESGFVVVLAAVFLRERLAVRSVAGLAVALAGVLVLEGARPEFTGVFGGDLLVLSGIFCAAVYVLVARRTADQVDALTMTAYQFASGFLFFLPFSVGEWVTGAEKAPLHQSAWSWLVATGIGVGAYACSFLLYNFAIARVSAGRAAMILNLMPVFGVLIAVIFLREHPGAWQLVGAAMIIGSIFVFPEDEEEPETPGEVAAPPLPVDGAR</sequence>
<feature type="region of interest" description="Disordered" evidence="6">
    <location>
        <begin position="288"/>
        <end position="308"/>
    </location>
</feature>
<dbReference type="RefSeq" id="WP_141954792.1">
    <property type="nucleotide sequence ID" value="NZ_VFOZ01000001.1"/>
</dbReference>
<comment type="caution">
    <text evidence="9">The sequence shown here is derived from an EMBL/GenBank/DDBJ whole genome shotgun (WGS) entry which is preliminary data.</text>
</comment>
<gene>
    <name evidence="9" type="ORF">FB559_1575</name>
</gene>
<evidence type="ECO:0000256" key="4">
    <source>
        <dbReference type="ARBA" id="ARBA00022989"/>
    </source>
</evidence>
<name>A0A543CG06_9ACTN</name>
<dbReference type="OrthoDB" id="3695641at2"/>
<feature type="transmembrane region" description="Helical" evidence="7">
    <location>
        <begin position="268"/>
        <end position="284"/>
    </location>
</feature>
<feature type="transmembrane region" description="Helical" evidence="7">
    <location>
        <begin position="116"/>
        <end position="137"/>
    </location>
</feature>
<evidence type="ECO:0000256" key="7">
    <source>
        <dbReference type="SAM" id="Phobius"/>
    </source>
</evidence>
<keyword evidence="4 7" id="KW-1133">Transmembrane helix</keyword>
<accession>A0A543CG06</accession>
<protein>
    <submittedName>
        <fullName evidence="9">Drug/metabolite transporter (DMT)-like permease</fullName>
    </submittedName>
</protein>
<keyword evidence="5 7" id="KW-0472">Membrane</keyword>